<name>A0A8J5XDP9_DIALT</name>
<dbReference type="EMBL" id="JAGTXO010000020">
    <property type="protein sequence ID" value="KAG8462554.1"/>
    <property type="molecule type" value="Genomic_DNA"/>
</dbReference>
<keyword evidence="3 5" id="KW-1133">Transmembrane helix</keyword>
<dbReference type="InterPro" id="IPR008417">
    <property type="entry name" value="BAP29/BAP31"/>
</dbReference>
<comment type="caution">
    <text evidence="7">The sequence shown here is derived from an EMBL/GenBank/DDBJ whole genome shotgun (WGS) entry which is preliminary data.</text>
</comment>
<keyword evidence="4 5" id="KW-0472">Membrane</keyword>
<accession>A0A8J5XDP9</accession>
<dbReference type="PANTHER" id="PTHR12701:SF20">
    <property type="entry name" value="ENDOPLASMIC RETICULUM TRANSMEMBRANE PROTEIN"/>
    <property type="match status" value="1"/>
</dbReference>
<dbReference type="OMA" id="MAIDVVY"/>
<evidence type="ECO:0000259" key="6">
    <source>
        <dbReference type="Pfam" id="PF05529"/>
    </source>
</evidence>
<keyword evidence="8" id="KW-1185">Reference proteome</keyword>
<dbReference type="InterPro" id="IPR040463">
    <property type="entry name" value="BAP29/BAP31_N"/>
</dbReference>
<keyword evidence="5" id="KW-0813">Transport</keyword>
<evidence type="ECO:0000313" key="8">
    <source>
        <dbReference type="Proteomes" id="UP000751190"/>
    </source>
</evidence>
<dbReference type="GO" id="GO:0070973">
    <property type="term" value="P:protein localization to endoplasmic reticulum exit site"/>
    <property type="evidence" value="ECO:0007669"/>
    <property type="project" value="UniProtKB-UniRule"/>
</dbReference>
<feature type="transmembrane region" description="Helical" evidence="5">
    <location>
        <begin position="43"/>
        <end position="65"/>
    </location>
</feature>
<evidence type="ECO:0000256" key="5">
    <source>
        <dbReference type="RuleBase" id="RU367026"/>
    </source>
</evidence>
<evidence type="ECO:0000313" key="7">
    <source>
        <dbReference type="EMBL" id="KAG8462554.1"/>
    </source>
</evidence>
<protein>
    <recommendedName>
        <fullName evidence="5">Endoplasmic reticulum transmembrane protein</fullName>
    </recommendedName>
</protein>
<reference evidence="7" key="1">
    <citation type="submission" date="2021-05" db="EMBL/GenBank/DDBJ databases">
        <title>The genome of the haptophyte Pavlova lutheri (Diacronema luteri, Pavlovales) - a model for lipid biosynthesis in eukaryotic algae.</title>
        <authorList>
            <person name="Hulatt C.J."/>
            <person name="Posewitz M.C."/>
        </authorList>
    </citation>
    <scope>NUCLEOTIDE SEQUENCE</scope>
    <source>
        <strain evidence="7">NIVA-4/92</strain>
    </source>
</reference>
<dbReference type="Pfam" id="PF05529">
    <property type="entry name" value="Bap31"/>
    <property type="match status" value="1"/>
</dbReference>
<dbReference type="PANTHER" id="PTHR12701">
    <property type="entry name" value="BCR-ASSOCIATED PROTEIN, BAP"/>
    <property type="match status" value="1"/>
</dbReference>
<evidence type="ECO:0000256" key="2">
    <source>
        <dbReference type="ARBA" id="ARBA00022692"/>
    </source>
</evidence>
<dbReference type="OrthoDB" id="10443308at2759"/>
<evidence type="ECO:0000256" key="1">
    <source>
        <dbReference type="ARBA" id="ARBA00004141"/>
    </source>
</evidence>
<evidence type="ECO:0000256" key="3">
    <source>
        <dbReference type="ARBA" id="ARBA00022989"/>
    </source>
</evidence>
<feature type="domain" description="BAP29/BAP31 transmembrane" evidence="6">
    <location>
        <begin position="5"/>
        <end position="123"/>
    </location>
</feature>
<proteinExistence type="inferred from homology"/>
<keyword evidence="5" id="KW-0256">Endoplasmic reticulum</keyword>
<evidence type="ECO:0000256" key="4">
    <source>
        <dbReference type="ARBA" id="ARBA00023136"/>
    </source>
</evidence>
<comment type="caution">
    <text evidence="5">Lacks conserved residue(s) required for the propagation of feature annotation.</text>
</comment>
<dbReference type="GO" id="GO:0005789">
    <property type="term" value="C:endoplasmic reticulum membrane"/>
    <property type="evidence" value="ECO:0007669"/>
    <property type="project" value="UniProtKB-SubCell"/>
</dbReference>
<keyword evidence="5" id="KW-0653">Protein transport</keyword>
<keyword evidence="5" id="KW-0931">ER-Golgi transport</keyword>
<dbReference type="GO" id="GO:0006886">
    <property type="term" value="P:intracellular protein transport"/>
    <property type="evidence" value="ECO:0007669"/>
    <property type="project" value="UniProtKB-UniRule"/>
</dbReference>
<sequence>MDPGWLVVTLALLTQCSLVLLLVLPVPSNAVRGAILRLVHAIWGAQFVRFTVVLVMAIDVVYLWFTLHVMGRQGSLFSPVDTARTEMEEIALYRDERNAFITAGNLFLFLVLRRLVDIQDQLRRARIASKGHDKVEQVINETKKAR</sequence>
<comment type="function">
    <text evidence="5">May play a role in anterograde transport of membrane proteins from the endoplasmic reticulum to the Golgi.</text>
</comment>
<gene>
    <name evidence="7" type="ORF">KFE25_010379</name>
</gene>
<dbReference type="Proteomes" id="UP000751190">
    <property type="component" value="Unassembled WGS sequence"/>
</dbReference>
<keyword evidence="2 5" id="KW-0812">Transmembrane</keyword>
<dbReference type="GO" id="GO:0006888">
    <property type="term" value="P:endoplasmic reticulum to Golgi vesicle-mediated transport"/>
    <property type="evidence" value="ECO:0007669"/>
    <property type="project" value="UniProtKB-UniRule"/>
</dbReference>
<comment type="similarity">
    <text evidence="5">Belongs to the BCAP29/BCAP31 family.</text>
</comment>
<comment type="subcellular location">
    <subcellularLocation>
        <location evidence="5">Endoplasmic reticulum membrane</location>
        <topology evidence="5">Multi-pass membrane protein</topology>
    </subcellularLocation>
    <subcellularLocation>
        <location evidence="1">Membrane</location>
        <topology evidence="1">Multi-pass membrane protein</topology>
    </subcellularLocation>
</comment>
<dbReference type="AlphaFoldDB" id="A0A8J5XDP9"/>
<organism evidence="7 8">
    <name type="scientific">Diacronema lutheri</name>
    <name type="common">Unicellular marine alga</name>
    <name type="synonym">Monochrysis lutheri</name>
    <dbReference type="NCBI Taxonomy" id="2081491"/>
    <lineage>
        <taxon>Eukaryota</taxon>
        <taxon>Haptista</taxon>
        <taxon>Haptophyta</taxon>
        <taxon>Pavlovophyceae</taxon>
        <taxon>Pavlovales</taxon>
        <taxon>Pavlovaceae</taxon>
        <taxon>Diacronema</taxon>
    </lineage>
</organism>